<dbReference type="NCBIfam" id="TIGR01611">
    <property type="entry name" value="tail_tube"/>
    <property type="match status" value="1"/>
</dbReference>
<dbReference type="KEGG" id="bvc:CEP68_07390"/>
<sequence>MRALPRSIKGYTAFIDGFGMIGLTTGGKLPPIKAKTEGYRDGGMDGEDELEFGIEKLEAELTFAELNPRVLKAVLSRNTPITLRGSMEGEGTASAVPVIGQFRGLVTSADPGEWGDPKKGEVKLALTPNYYRLRIGGEEIYEIDLLNGIRRIGGTDQLAARRAALGV</sequence>
<accession>A0A1Z3U7U7</accession>
<name>A0A1Z3U7U7_BREVE</name>
<dbReference type="RefSeq" id="WP_088582531.1">
    <property type="nucleotide sequence ID" value="NZ_CP022048.2"/>
</dbReference>
<reference evidence="2" key="1">
    <citation type="submission" date="2017-06" db="EMBL/GenBank/DDBJ databases">
        <title>FDA dAtabase for Regulatory Grade micrObial Sequences (FDA-ARGOS): Supporting development and validation of Infectious Disease Dx tests.</title>
        <authorList>
            <person name="Minogue T."/>
            <person name="Wolcott M."/>
            <person name="Wasieloski L."/>
            <person name="Aguilar W."/>
            <person name="Moore D."/>
            <person name="Tallon L."/>
            <person name="Sadzewicz L."/>
            <person name="Sengamalay N."/>
            <person name="Ott S."/>
            <person name="Godinez A."/>
            <person name="Nagaraj S."/>
            <person name="Nadendla S."/>
            <person name="Geyer C."/>
            <person name="Sichtig H."/>
        </authorList>
    </citation>
    <scope>NUCLEOTIDE SEQUENCE [LARGE SCALE GENOMIC DNA]</scope>
    <source>
        <strain evidence="2">FDAARGOS_289</strain>
    </source>
</reference>
<evidence type="ECO:0000313" key="2">
    <source>
        <dbReference type="Proteomes" id="UP000197050"/>
    </source>
</evidence>
<evidence type="ECO:0000313" key="1">
    <source>
        <dbReference type="EMBL" id="ASE39338.1"/>
    </source>
</evidence>
<protein>
    <submittedName>
        <fullName evidence="1">Phage major tail tube protein</fullName>
    </submittedName>
</protein>
<gene>
    <name evidence="1" type="ORF">CEP68_07390</name>
</gene>
<dbReference type="AlphaFoldDB" id="A0A1Z3U7U7"/>
<dbReference type="GeneID" id="34015309"/>
<dbReference type="InterPro" id="IPR006498">
    <property type="entry name" value="Tail_tube"/>
</dbReference>
<dbReference type="Pfam" id="PF04985">
    <property type="entry name" value="Phage_tube"/>
    <property type="match status" value="1"/>
</dbReference>
<dbReference type="Proteomes" id="UP000197050">
    <property type="component" value="Chromosome"/>
</dbReference>
<organism evidence="1 2">
    <name type="scientific">Brevundimonas vesicularis</name>
    <name type="common">Pseudomonas vesicularis</name>
    <dbReference type="NCBI Taxonomy" id="41276"/>
    <lineage>
        <taxon>Bacteria</taxon>
        <taxon>Pseudomonadati</taxon>
        <taxon>Pseudomonadota</taxon>
        <taxon>Alphaproteobacteria</taxon>
        <taxon>Caulobacterales</taxon>
        <taxon>Caulobacteraceae</taxon>
        <taxon>Brevundimonas</taxon>
    </lineage>
</organism>
<proteinExistence type="predicted"/>
<dbReference type="EMBL" id="CP022048">
    <property type="protein sequence ID" value="ASE39338.1"/>
    <property type="molecule type" value="Genomic_DNA"/>
</dbReference>